<proteinExistence type="inferred from homology"/>
<dbReference type="Pfam" id="PF00487">
    <property type="entry name" value="FA_desaturase"/>
    <property type="match status" value="1"/>
</dbReference>
<evidence type="ECO:0000256" key="10">
    <source>
        <dbReference type="ARBA" id="ARBA00023136"/>
    </source>
</evidence>
<sequence length="466" mass="53722">MTNNNNNNNEPNVANSGQQHQNSGDNKLSNEAKIAINGVEYIRSGGEMRVDIQDTHTTVDDEIPEEVWELESEPSEKPAIDCPQDITRISAQESDYNNDKTNKKSFTLCFGYKPSQFKWFNIFWLVLIHVVAVYAYGYAMWFPMNMFTIIWTVVLACGSGFGASAGSHRLWAHRAFKARWPLKLFLVITETMAVNGSCFSYARDHRNHHKFVDTNADPKNARRGFFFAHIGWWCVKKNPDVIKCGQKLTHKDLLEDTLVMFQHRFYYPMVVVWGVLFPVLVPYYGWGEDLLTAFLVCNVLRVVITLHHLFTVNSIAHIIGMSFCGKRPYDKGIGPTESKLTMYLSLGEGSHNYHHSFPMDYANCEKKWWEVFNPSTLFIDICEKLGLAYDLKKPSHQVIQGVIQRKGDPEYFERKLKRSLCTRICLGIVDWHMGLLVALWAVWLAVIFKFATFRPVFVITDDIYWP</sequence>
<evidence type="ECO:0000256" key="13">
    <source>
        <dbReference type="SAM" id="MobiDB-lite"/>
    </source>
</evidence>
<keyword evidence="8" id="KW-0408">Iron</keyword>
<evidence type="ECO:0000313" key="16">
    <source>
        <dbReference type="EMBL" id="CAD7640776.1"/>
    </source>
</evidence>
<dbReference type="GO" id="GO:0004768">
    <property type="term" value="F:stearoyl-CoA 9-desaturase activity"/>
    <property type="evidence" value="ECO:0007669"/>
    <property type="project" value="TreeGrafter"/>
</dbReference>
<protein>
    <recommendedName>
        <fullName evidence="15">Fatty acid desaturase domain-containing protein</fullName>
    </recommendedName>
</protein>
<keyword evidence="6 14" id="KW-1133">Transmembrane helix</keyword>
<dbReference type="InterPro" id="IPR005804">
    <property type="entry name" value="FA_desaturase_dom"/>
</dbReference>
<dbReference type="GO" id="GO:0005789">
    <property type="term" value="C:endoplasmic reticulum membrane"/>
    <property type="evidence" value="ECO:0007669"/>
    <property type="project" value="TreeGrafter"/>
</dbReference>
<feature type="transmembrane region" description="Helical" evidence="14">
    <location>
        <begin position="424"/>
        <end position="448"/>
    </location>
</feature>
<dbReference type="PANTHER" id="PTHR11351:SF31">
    <property type="entry name" value="DESATURASE 1, ISOFORM A-RELATED"/>
    <property type="match status" value="1"/>
</dbReference>
<name>A0A7R9LFU9_9ACAR</name>
<keyword evidence="9" id="KW-0443">Lipid metabolism</keyword>
<dbReference type="Proteomes" id="UP000728032">
    <property type="component" value="Unassembled WGS sequence"/>
</dbReference>
<organism evidence="16">
    <name type="scientific">Oppiella nova</name>
    <dbReference type="NCBI Taxonomy" id="334625"/>
    <lineage>
        <taxon>Eukaryota</taxon>
        <taxon>Metazoa</taxon>
        <taxon>Ecdysozoa</taxon>
        <taxon>Arthropoda</taxon>
        <taxon>Chelicerata</taxon>
        <taxon>Arachnida</taxon>
        <taxon>Acari</taxon>
        <taxon>Acariformes</taxon>
        <taxon>Sarcoptiformes</taxon>
        <taxon>Oribatida</taxon>
        <taxon>Brachypylina</taxon>
        <taxon>Oppioidea</taxon>
        <taxon>Oppiidae</taxon>
        <taxon>Oppiella</taxon>
    </lineage>
</organism>
<evidence type="ECO:0000256" key="12">
    <source>
        <dbReference type="RuleBase" id="RU000581"/>
    </source>
</evidence>
<dbReference type="CDD" id="cd03505">
    <property type="entry name" value="Delta9-FADS-like"/>
    <property type="match status" value="1"/>
</dbReference>
<feature type="transmembrane region" description="Helical" evidence="14">
    <location>
        <begin position="122"/>
        <end position="142"/>
    </location>
</feature>
<dbReference type="GO" id="GO:0006636">
    <property type="term" value="P:unsaturated fatty acid biosynthetic process"/>
    <property type="evidence" value="ECO:0007669"/>
    <property type="project" value="TreeGrafter"/>
</dbReference>
<keyword evidence="7 12" id="KW-0560">Oxidoreductase</keyword>
<comment type="cofactor">
    <cofactor evidence="12">
        <name>Fe(2+)</name>
        <dbReference type="ChEBI" id="CHEBI:29033"/>
    </cofactor>
</comment>
<dbReference type="InterPro" id="IPR015876">
    <property type="entry name" value="Acyl-CoA_DS"/>
</dbReference>
<comment type="similarity">
    <text evidence="2 12">Belongs to the fatty acid desaturase type 1 family.</text>
</comment>
<keyword evidence="10 14" id="KW-0472">Membrane</keyword>
<comment type="domain">
    <text evidence="12">The histidine box domains are involved in binding the catalytic metal ions.</text>
</comment>
<feature type="transmembrane region" description="Helical" evidence="14">
    <location>
        <begin position="265"/>
        <end position="284"/>
    </location>
</feature>
<feature type="domain" description="Fatty acid desaturase" evidence="15">
    <location>
        <begin position="154"/>
        <end position="368"/>
    </location>
</feature>
<evidence type="ECO:0000256" key="6">
    <source>
        <dbReference type="ARBA" id="ARBA00022989"/>
    </source>
</evidence>
<gene>
    <name evidence="16" type="ORF">ONB1V03_LOCUS2739</name>
</gene>
<keyword evidence="3 12" id="KW-0444">Lipid biosynthesis</keyword>
<reference evidence="16" key="1">
    <citation type="submission" date="2020-11" db="EMBL/GenBank/DDBJ databases">
        <authorList>
            <person name="Tran Van P."/>
        </authorList>
    </citation>
    <scope>NUCLEOTIDE SEQUENCE</scope>
</reference>
<evidence type="ECO:0000256" key="3">
    <source>
        <dbReference type="ARBA" id="ARBA00022516"/>
    </source>
</evidence>
<feature type="compositionally biased region" description="Polar residues" evidence="13">
    <location>
        <begin position="10"/>
        <end position="29"/>
    </location>
</feature>
<evidence type="ECO:0000313" key="17">
    <source>
        <dbReference type="Proteomes" id="UP000728032"/>
    </source>
</evidence>
<evidence type="ECO:0000256" key="2">
    <source>
        <dbReference type="ARBA" id="ARBA00009295"/>
    </source>
</evidence>
<keyword evidence="5" id="KW-0276">Fatty acid metabolism</keyword>
<dbReference type="PRINTS" id="PR00075">
    <property type="entry name" value="FACDDSATRASE"/>
</dbReference>
<evidence type="ECO:0000259" key="15">
    <source>
        <dbReference type="Pfam" id="PF00487"/>
    </source>
</evidence>
<feature type="transmembrane region" description="Helical" evidence="14">
    <location>
        <begin position="148"/>
        <end position="171"/>
    </location>
</feature>
<evidence type="ECO:0000256" key="4">
    <source>
        <dbReference type="ARBA" id="ARBA00022692"/>
    </source>
</evidence>
<keyword evidence="11 12" id="KW-0275">Fatty acid biosynthesis</keyword>
<dbReference type="GO" id="GO:0005506">
    <property type="term" value="F:iron ion binding"/>
    <property type="evidence" value="ECO:0007669"/>
    <property type="project" value="TreeGrafter"/>
</dbReference>
<dbReference type="EMBL" id="OC915512">
    <property type="protein sequence ID" value="CAD7640776.1"/>
    <property type="molecule type" value="Genomic_DNA"/>
</dbReference>
<evidence type="ECO:0000256" key="14">
    <source>
        <dbReference type="SAM" id="Phobius"/>
    </source>
</evidence>
<comment type="subcellular location">
    <subcellularLocation>
        <location evidence="1">Membrane</location>
        <topology evidence="1">Multi-pass membrane protein</topology>
    </subcellularLocation>
</comment>
<keyword evidence="4 12" id="KW-0812">Transmembrane</keyword>
<dbReference type="AlphaFoldDB" id="A0A7R9LFU9"/>
<accession>A0A7R9LFU9</accession>
<evidence type="ECO:0000256" key="1">
    <source>
        <dbReference type="ARBA" id="ARBA00004141"/>
    </source>
</evidence>
<dbReference type="OrthoDB" id="10260134at2759"/>
<evidence type="ECO:0000256" key="5">
    <source>
        <dbReference type="ARBA" id="ARBA00022832"/>
    </source>
</evidence>
<evidence type="ECO:0000256" key="11">
    <source>
        <dbReference type="ARBA" id="ARBA00023160"/>
    </source>
</evidence>
<dbReference type="PANTHER" id="PTHR11351">
    <property type="entry name" value="ACYL-COA DESATURASE"/>
    <property type="match status" value="1"/>
</dbReference>
<feature type="region of interest" description="Disordered" evidence="13">
    <location>
        <begin position="1"/>
        <end position="30"/>
    </location>
</feature>
<evidence type="ECO:0000256" key="8">
    <source>
        <dbReference type="ARBA" id="ARBA00023004"/>
    </source>
</evidence>
<evidence type="ECO:0000256" key="9">
    <source>
        <dbReference type="ARBA" id="ARBA00023098"/>
    </source>
</evidence>
<keyword evidence="17" id="KW-1185">Reference proteome</keyword>
<dbReference type="EMBL" id="CAJPVJ010000687">
    <property type="protein sequence ID" value="CAG2163155.1"/>
    <property type="molecule type" value="Genomic_DNA"/>
</dbReference>
<evidence type="ECO:0000256" key="7">
    <source>
        <dbReference type="ARBA" id="ARBA00023002"/>
    </source>
</evidence>